<sequence length="233" mass="25147">MSKCAECRFLTLATYRGSEEAVGLRFRLSNGFLFPLKVAGAQSSYIQKRAVPLLTAASEVFRGREAVARIPFQGRCGRVSTSWIYKGTGKDLEEGEKAFFTVGAARSKQERRRSQVDKAEGVARSRARREEGKIGVRGGRGGAAYSLQSAKVTIKRIEVESGENFQKQTAGGSKEEQINSLADSTTLPEQRPDEAEEVCPTVGATNPKIGAVFGGCISSSCNGAKFKLRPTIA</sequence>
<dbReference type="Proteomes" id="UP001066276">
    <property type="component" value="Chromosome 9"/>
</dbReference>
<dbReference type="EMBL" id="JANPWB010000013">
    <property type="protein sequence ID" value="KAJ1104867.1"/>
    <property type="molecule type" value="Genomic_DNA"/>
</dbReference>
<accession>A0AAV7MR62</accession>
<feature type="region of interest" description="Disordered" evidence="1">
    <location>
        <begin position="110"/>
        <end position="135"/>
    </location>
</feature>
<evidence type="ECO:0000313" key="2">
    <source>
        <dbReference type="EMBL" id="KAJ1104867.1"/>
    </source>
</evidence>
<evidence type="ECO:0000256" key="1">
    <source>
        <dbReference type="SAM" id="MobiDB-lite"/>
    </source>
</evidence>
<proteinExistence type="predicted"/>
<feature type="compositionally biased region" description="Basic and acidic residues" evidence="1">
    <location>
        <begin position="112"/>
        <end position="134"/>
    </location>
</feature>
<dbReference type="AlphaFoldDB" id="A0AAV7MR62"/>
<comment type="caution">
    <text evidence="2">The sequence shown here is derived from an EMBL/GenBank/DDBJ whole genome shotgun (WGS) entry which is preliminary data.</text>
</comment>
<evidence type="ECO:0000313" key="3">
    <source>
        <dbReference type="Proteomes" id="UP001066276"/>
    </source>
</evidence>
<gene>
    <name evidence="2" type="ORF">NDU88_002275</name>
</gene>
<protein>
    <submittedName>
        <fullName evidence="2">Uncharacterized protein</fullName>
    </submittedName>
</protein>
<name>A0AAV7MR62_PLEWA</name>
<reference evidence="2" key="1">
    <citation type="journal article" date="2022" name="bioRxiv">
        <title>Sequencing and chromosome-scale assembly of the giantPleurodeles waltlgenome.</title>
        <authorList>
            <person name="Brown T."/>
            <person name="Elewa A."/>
            <person name="Iarovenko S."/>
            <person name="Subramanian E."/>
            <person name="Araus A.J."/>
            <person name="Petzold A."/>
            <person name="Susuki M."/>
            <person name="Suzuki K.-i.T."/>
            <person name="Hayashi T."/>
            <person name="Toyoda A."/>
            <person name="Oliveira C."/>
            <person name="Osipova E."/>
            <person name="Leigh N.D."/>
            <person name="Simon A."/>
            <person name="Yun M.H."/>
        </authorList>
    </citation>
    <scope>NUCLEOTIDE SEQUENCE</scope>
    <source>
        <strain evidence="2">20211129_DDA</strain>
        <tissue evidence="2">Liver</tissue>
    </source>
</reference>
<keyword evidence="3" id="KW-1185">Reference proteome</keyword>
<organism evidence="2 3">
    <name type="scientific">Pleurodeles waltl</name>
    <name type="common">Iberian ribbed newt</name>
    <dbReference type="NCBI Taxonomy" id="8319"/>
    <lineage>
        <taxon>Eukaryota</taxon>
        <taxon>Metazoa</taxon>
        <taxon>Chordata</taxon>
        <taxon>Craniata</taxon>
        <taxon>Vertebrata</taxon>
        <taxon>Euteleostomi</taxon>
        <taxon>Amphibia</taxon>
        <taxon>Batrachia</taxon>
        <taxon>Caudata</taxon>
        <taxon>Salamandroidea</taxon>
        <taxon>Salamandridae</taxon>
        <taxon>Pleurodelinae</taxon>
        <taxon>Pleurodeles</taxon>
    </lineage>
</organism>